<reference evidence="4" key="2">
    <citation type="journal article" date="2019" name="Int. J. Syst. Evol. Microbiol.">
        <title>The Global Catalogue of Microorganisms (GCM) 10K type strain sequencing project: providing services to taxonomists for standard genome sequencing and annotation.</title>
        <authorList>
            <consortium name="The Broad Institute Genomics Platform"/>
            <consortium name="The Broad Institute Genome Sequencing Center for Infectious Disease"/>
            <person name="Wu L."/>
            <person name="Ma J."/>
        </authorList>
    </citation>
    <scope>NUCLEOTIDE SEQUENCE [LARGE SCALE GENOMIC DNA]</scope>
    <source>
        <strain evidence="4">NBRC 107715</strain>
    </source>
</reference>
<organism evidence="1 3">
    <name type="scientific">Methylobacterium oxalidis</name>
    <dbReference type="NCBI Taxonomy" id="944322"/>
    <lineage>
        <taxon>Bacteria</taxon>
        <taxon>Pseudomonadati</taxon>
        <taxon>Pseudomonadota</taxon>
        <taxon>Alphaproteobacteria</taxon>
        <taxon>Hyphomicrobiales</taxon>
        <taxon>Methylobacteriaceae</taxon>
        <taxon>Methylobacterium</taxon>
    </lineage>
</organism>
<evidence type="ECO:0000313" key="4">
    <source>
        <dbReference type="Proteomes" id="UP001156856"/>
    </source>
</evidence>
<reference evidence="2" key="1">
    <citation type="journal article" date="2014" name="Int. J. Syst. Evol. Microbiol.">
        <title>Complete genome of a new Firmicutes species belonging to the dominant human colonic microbiota ('Ruminococcus bicirculans') reveals two chromosomes and a selective capacity to utilize plant glucans.</title>
        <authorList>
            <consortium name="NISC Comparative Sequencing Program"/>
            <person name="Wegmann U."/>
            <person name="Louis P."/>
            <person name="Goesmann A."/>
            <person name="Henrissat B."/>
            <person name="Duncan S.H."/>
            <person name="Flint H.J."/>
        </authorList>
    </citation>
    <scope>NUCLEOTIDE SEQUENCE</scope>
    <source>
        <strain evidence="2">NBRC 107715</strain>
    </source>
</reference>
<dbReference type="AlphaFoldDB" id="A0A512JDU0"/>
<accession>A0A512JDU0</accession>
<sequence>MSGKHWAPHILKRLNEQWLVVEAPWDMPAGSHELDRSTPVIEGQAYKVIGGEVDARPLAKGERIQIRVERVDNAG</sequence>
<comment type="caution">
    <text evidence="1">The sequence shown here is derived from an EMBL/GenBank/DDBJ whole genome shotgun (WGS) entry which is preliminary data.</text>
</comment>
<evidence type="ECO:0000313" key="3">
    <source>
        <dbReference type="Proteomes" id="UP000321960"/>
    </source>
</evidence>
<keyword evidence="4" id="KW-1185">Reference proteome</keyword>
<dbReference type="Proteomes" id="UP000321960">
    <property type="component" value="Unassembled WGS sequence"/>
</dbReference>
<dbReference type="OrthoDB" id="7998382at2"/>
<evidence type="ECO:0000313" key="1">
    <source>
        <dbReference type="EMBL" id="GEP08112.1"/>
    </source>
</evidence>
<proteinExistence type="predicted"/>
<reference evidence="1 3" key="3">
    <citation type="submission" date="2019-07" db="EMBL/GenBank/DDBJ databases">
        <title>Whole genome shotgun sequence of Methylobacterium oxalidis NBRC 107715.</title>
        <authorList>
            <person name="Hosoyama A."/>
            <person name="Uohara A."/>
            <person name="Ohji S."/>
            <person name="Ichikawa N."/>
        </authorList>
    </citation>
    <scope>NUCLEOTIDE SEQUENCE [LARGE SCALE GENOMIC DNA]</scope>
    <source>
        <strain evidence="1 3">NBRC 107715</strain>
    </source>
</reference>
<evidence type="ECO:0000313" key="2">
    <source>
        <dbReference type="EMBL" id="GLS62492.1"/>
    </source>
</evidence>
<dbReference type="RefSeq" id="WP_147029498.1">
    <property type="nucleotide sequence ID" value="NZ_BJZU01000277.1"/>
</dbReference>
<gene>
    <name evidence="2" type="ORF">GCM10007888_08730</name>
    <name evidence="1" type="ORF">MOX02_61500</name>
</gene>
<name>A0A512JDU0_9HYPH</name>
<reference evidence="2" key="4">
    <citation type="submission" date="2023-01" db="EMBL/GenBank/DDBJ databases">
        <title>Draft genome sequence of Methylobacterium oxalidis strain NBRC 107715.</title>
        <authorList>
            <person name="Sun Q."/>
            <person name="Mori K."/>
        </authorList>
    </citation>
    <scope>NUCLEOTIDE SEQUENCE</scope>
    <source>
        <strain evidence="2">NBRC 107715</strain>
    </source>
</reference>
<dbReference type="EMBL" id="BJZU01000277">
    <property type="protein sequence ID" value="GEP08112.1"/>
    <property type="molecule type" value="Genomic_DNA"/>
</dbReference>
<dbReference type="Proteomes" id="UP001156856">
    <property type="component" value="Unassembled WGS sequence"/>
</dbReference>
<dbReference type="EMBL" id="BSPK01000010">
    <property type="protein sequence ID" value="GLS62492.1"/>
    <property type="molecule type" value="Genomic_DNA"/>
</dbReference>
<protein>
    <submittedName>
        <fullName evidence="1">Uncharacterized protein</fullName>
    </submittedName>
</protein>